<proteinExistence type="predicted"/>
<dbReference type="AlphaFoldDB" id="A0A2P2PJ02"/>
<sequence length="32" mass="3829">MFGTRDFRINNSIKSFSCLGLPFQSWKWVSFE</sequence>
<reference evidence="1" key="1">
    <citation type="submission" date="2018-02" db="EMBL/GenBank/DDBJ databases">
        <title>Rhizophora mucronata_Transcriptome.</title>
        <authorList>
            <person name="Meera S.P."/>
            <person name="Sreeshan A."/>
            <person name="Augustine A."/>
        </authorList>
    </citation>
    <scope>NUCLEOTIDE SEQUENCE</scope>
    <source>
        <tissue evidence="1">Leaf</tissue>
    </source>
</reference>
<evidence type="ECO:0000313" key="1">
    <source>
        <dbReference type="EMBL" id="MBX54738.1"/>
    </source>
</evidence>
<dbReference type="EMBL" id="GGEC01074254">
    <property type="protein sequence ID" value="MBX54738.1"/>
    <property type="molecule type" value="Transcribed_RNA"/>
</dbReference>
<protein>
    <submittedName>
        <fullName evidence="1">Uncharacterized protein</fullName>
    </submittedName>
</protein>
<name>A0A2P2PJ02_RHIMU</name>
<accession>A0A2P2PJ02</accession>
<organism evidence="1">
    <name type="scientific">Rhizophora mucronata</name>
    <name type="common">Asiatic mangrove</name>
    <dbReference type="NCBI Taxonomy" id="61149"/>
    <lineage>
        <taxon>Eukaryota</taxon>
        <taxon>Viridiplantae</taxon>
        <taxon>Streptophyta</taxon>
        <taxon>Embryophyta</taxon>
        <taxon>Tracheophyta</taxon>
        <taxon>Spermatophyta</taxon>
        <taxon>Magnoliopsida</taxon>
        <taxon>eudicotyledons</taxon>
        <taxon>Gunneridae</taxon>
        <taxon>Pentapetalae</taxon>
        <taxon>rosids</taxon>
        <taxon>fabids</taxon>
        <taxon>Malpighiales</taxon>
        <taxon>Rhizophoraceae</taxon>
        <taxon>Rhizophora</taxon>
    </lineage>
</organism>